<dbReference type="GO" id="GO:0004332">
    <property type="term" value="F:fructose-bisphosphate aldolase activity"/>
    <property type="evidence" value="ECO:0007669"/>
    <property type="project" value="UniProtKB-EC"/>
</dbReference>
<gene>
    <name evidence="8" type="primary">LOC106068737</name>
</gene>
<feature type="region of interest" description="Disordered" evidence="6">
    <location>
        <begin position="1"/>
        <end position="59"/>
    </location>
</feature>
<evidence type="ECO:0000313" key="7">
    <source>
        <dbReference type="Proteomes" id="UP001165740"/>
    </source>
</evidence>
<evidence type="ECO:0000256" key="6">
    <source>
        <dbReference type="SAM" id="MobiDB-lite"/>
    </source>
</evidence>
<dbReference type="SUPFAM" id="SSF51569">
    <property type="entry name" value="Aldolase"/>
    <property type="match status" value="1"/>
</dbReference>
<dbReference type="RefSeq" id="XP_013083647.2">
    <property type="nucleotide sequence ID" value="XM_013228193.2"/>
</dbReference>
<sequence length="420" mass="47174">MDSTFEGSTRHGSNEDQLNLRPPSLSHKGHTKPEVQFKTTPRLNDRKTKPAPKLKKKPLRLEKYPELRIRFVEPLFADQEQTLQKTVKELMEPGKGILAVDDSIRLLEKKLKQVFAEPKEDDRRRYLEMLLGANHHMRLYLSGVVFREKVIDQRGYMGRRLVTIVKEAGLKLGIRVDRALVPIPGTLGEWATDGLDTYEDTCARLKNIGAEFVMWRCVYTTTGLNTPSNLALQVNSNTLARFASISQKMGLVPIVAVEVLWEPGQSAEDCQNVVRQILSSLFKSLQEHQVFIEGTIVRVPAIYLPNYTAQTIADVTMNVVNQTLPPAIGGLYFSSLKDLSLSLVVLDAINKCPIKKPTIISFCFSNVIQEGVLDIWGGNDKNVTKVIDELLRRFKSCSIAAMGQCPEPNQTIFVTNITVL</sequence>
<dbReference type="Gene3D" id="3.20.20.70">
    <property type="entry name" value="Aldolase class I"/>
    <property type="match status" value="1"/>
</dbReference>
<dbReference type="AlphaFoldDB" id="A0A9U8EDT7"/>
<evidence type="ECO:0000313" key="8">
    <source>
        <dbReference type="RefSeq" id="XP_013083647.2"/>
    </source>
</evidence>
<dbReference type="PANTHER" id="PTHR11627">
    <property type="entry name" value="FRUCTOSE-BISPHOSPHATE ALDOLASE"/>
    <property type="match status" value="1"/>
</dbReference>
<feature type="compositionally biased region" description="Basic residues" evidence="6">
    <location>
        <begin position="49"/>
        <end position="58"/>
    </location>
</feature>
<dbReference type="OrthoDB" id="36455at2759"/>
<dbReference type="OMA" id="YRISECT"/>
<evidence type="ECO:0000256" key="3">
    <source>
        <dbReference type="ARBA" id="ARBA00013068"/>
    </source>
</evidence>
<keyword evidence="7" id="KW-1185">Reference proteome</keyword>
<protein>
    <recommendedName>
        <fullName evidence="3">fructose-bisphosphate aldolase</fullName>
        <ecNumber evidence="3">4.1.2.13</ecNumber>
    </recommendedName>
</protein>
<reference evidence="8" key="1">
    <citation type="submission" date="2025-08" db="UniProtKB">
        <authorList>
            <consortium name="RefSeq"/>
        </authorList>
    </citation>
    <scope>IDENTIFICATION</scope>
</reference>
<dbReference type="EC" id="4.1.2.13" evidence="3"/>
<dbReference type="Proteomes" id="UP001165740">
    <property type="component" value="Chromosome 7"/>
</dbReference>
<keyword evidence="4" id="KW-0324">Glycolysis</keyword>
<comment type="similarity">
    <text evidence="2">Belongs to the class I fructose-bisphosphate aldolase family.</text>
</comment>
<organism evidence="7 8">
    <name type="scientific">Biomphalaria glabrata</name>
    <name type="common">Bloodfluke planorb</name>
    <name type="synonym">Freshwater snail</name>
    <dbReference type="NCBI Taxonomy" id="6526"/>
    <lineage>
        <taxon>Eukaryota</taxon>
        <taxon>Metazoa</taxon>
        <taxon>Spiralia</taxon>
        <taxon>Lophotrochozoa</taxon>
        <taxon>Mollusca</taxon>
        <taxon>Gastropoda</taxon>
        <taxon>Heterobranchia</taxon>
        <taxon>Euthyneura</taxon>
        <taxon>Panpulmonata</taxon>
        <taxon>Hygrophila</taxon>
        <taxon>Lymnaeoidea</taxon>
        <taxon>Planorbidae</taxon>
        <taxon>Biomphalaria</taxon>
    </lineage>
</organism>
<dbReference type="GO" id="GO:0006096">
    <property type="term" value="P:glycolytic process"/>
    <property type="evidence" value="ECO:0007669"/>
    <property type="project" value="UniProtKB-KW"/>
</dbReference>
<proteinExistence type="inferred from homology"/>
<dbReference type="GeneID" id="106068737"/>
<accession>A0A9U8EDT7</accession>
<dbReference type="InterPro" id="IPR013785">
    <property type="entry name" value="Aldolase_TIM"/>
</dbReference>
<name>A0A9U8EDT7_BIOGL</name>
<comment type="pathway">
    <text evidence="1">Carbohydrate degradation; glycolysis; D-glyceraldehyde 3-phosphate and glycerone phosphate from D-glucose: step 4/4.</text>
</comment>
<dbReference type="KEGG" id="bgt:106068737"/>
<dbReference type="Pfam" id="PF00274">
    <property type="entry name" value="Glycolytic"/>
    <property type="match status" value="1"/>
</dbReference>
<evidence type="ECO:0000256" key="4">
    <source>
        <dbReference type="ARBA" id="ARBA00023152"/>
    </source>
</evidence>
<evidence type="ECO:0000256" key="1">
    <source>
        <dbReference type="ARBA" id="ARBA00004714"/>
    </source>
</evidence>
<evidence type="ECO:0000256" key="2">
    <source>
        <dbReference type="ARBA" id="ARBA00010387"/>
    </source>
</evidence>
<dbReference type="InterPro" id="IPR000741">
    <property type="entry name" value="FBA_I"/>
</dbReference>
<keyword evidence="5" id="KW-0456">Lyase</keyword>
<evidence type="ECO:0000256" key="5">
    <source>
        <dbReference type="ARBA" id="ARBA00023239"/>
    </source>
</evidence>